<dbReference type="InterPro" id="IPR028081">
    <property type="entry name" value="Leu-bd"/>
</dbReference>
<dbReference type="SUPFAM" id="SSF53822">
    <property type="entry name" value="Periplasmic binding protein-like I"/>
    <property type="match status" value="1"/>
</dbReference>
<dbReference type="InterPro" id="IPR028082">
    <property type="entry name" value="Peripla_BP_I"/>
</dbReference>
<evidence type="ECO:0000313" key="5">
    <source>
        <dbReference type="Proteomes" id="UP001067235"/>
    </source>
</evidence>
<dbReference type="Pfam" id="PF13458">
    <property type="entry name" value="Peripla_BP_6"/>
    <property type="match status" value="1"/>
</dbReference>
<evidence type="ECO:0000259" key="3">
    <source>
        <dbReference type="Pfam" id="PF13458"/>
    </source>
</evidence>
<dbReference type="Gene3D" id="3.40.50.2300">
    <property type="match status" value="2"/>
</dbReference>
<evidence type="ECO:0000313" key="4">
    <source>
        <dbReference type="EMBL" id="MCZ4551103.1"/>
    </source>
</evidence>
<evidence type="ECO:0000256" key="1">
    <source>
        <dbReference type="ARBA" id="ARBA00010062"/>
    </source>
</evidence>
<feature type="domain" description="Leucine-binding protein" evidence="3">
    <location>
        <begin position="16"/>
        <end position="313"/>
    </location>
</feature>
<comment type="similarity">
    <text evidence="1">Belongs to the leucine-binding protein family.</text>
</comment>
<gene>
    <name evidence="4" type="ORF">O4213_14015</name>
</gene>
<sequence length="363" mass="39057">MSSASVAARLRAEQWNLALVVPLQGPGGVFGPSCEAMGELAARDLNANGGVLGREVQIEVVDGGAPPHEVAERVNALITQGRIDAVSGWHISSVRNALAPVVAGRVPYVYPALYEGGETRRGIYCSGETPDAQIAPALRWLRDNAGIRRWFVVGDDYVWPRTSMQAVRHYIRELSLELVGSRFVNLGRGDMRSVVEQARASSCDGVLMLLVGQDAVEFNRACARHAEEGAFVRFSPLMEESMLLASGAEATRGLFVASSFFSSMVSTASMELLGRYTKLHGPSAPPPGSVAESCYEGAQLLSQLTRRSESLTEFDTSEPISYDSPRGTVHFASTRTVQPVHLALADGYDFDVLTTLPKAEGAL</sequence>
<proteinExistence type="inferred from homology"/>
<organism evidence="4 5">
    <name type="scientific">Gordonia rubripertincta</name>
    <name type="common">Rhodococcus corallinus</name>
    <dbReference type="NCBI Taxonomy" id="36822"/>
    <lineage>
        <taxon>Bacteria</taxon>
        <taxon>Bacillati</taxon>
        <taxon>Actinomycetota</taxon>
        <taxon>Actinomycetes</taxon>
        <taxon>Mycobacteriales</taxon>
        <taxon>Gordoniaceae</taxon>
        <taxon>Gordonia</taxon>
    </lineage>
</organism>
<dbReference type="PANTHER" id="PTHR47628:SF1">
    <property type="entry name" value="ALIPHATIC AMIDASE EXPRESSION-REGULATING PROTEIN"/>
    <property type="match status" value="1"/>
</dbReference>
<keyword evidence="2" id="KW-0732">Signal</keyword>
<protein>
    <submittedName>
        <fullName evidence="4">Substrate-binding domain-containing protein</fullName>
    </submittedName>
</protein>
<keyword evidence="5" id="KW-1185">Reference proteome</keyword>
<reference evidence="4" key="1">
    <citation type="submission" date="2022-12" db="EMBL/GenBank/DDBJ databases">
        <authorList>
            <person name="Krivoruchko A.V."/>
            <person name="Elkin A."/>
        </authorList>
    </citation>
    <scope>NUCLEOTIDE SEQUENCE</scope>
    <source>
        <strain evidence="4">IEGM 1388</strain>
    </source>
</reference>
<dbReference type="PANTHER" id="PTHR47628">
    <property type="match status" value="1"/>
</dbReference>
<dbReference type="RefSeq" id="WP_301571854.1">
    <property type="nucleotide sequence ID" value="NZ_JAPWIE010000004.1"/>
</dbReference>
<evidence type="ECO:0000256" key="2">
    <source>
        <dbReference type="ARBA" id="ARBA00022729"/>
    </source>
</evidence>
<dbReference type="CDD" id="cd06358">
    <property type="entry name" value="PBP1_NHase"/>
    <property type="match status" value="1"/>
</dbReference>
<comment type="caution">
    <text evidence="4">The sequence shown here is derived from an EMBL/GenBank/DDBJ whole genome shotgun (WGS) entry which is preliminary data.</text>
</comment>
<name>A0ABT4MVR6_GORRU</name>
<dbReference type="Proteomes" id="UP001067235">
    <property type="component" value="Unassembled WGS sequence"/>
</dbReference>
<accession>A0ABT4MVR6</accession>
<dbReference type="EMBL" id="JAPWIE010000004">
    <property type="protein sequence ID" value="MCZ4551103.1"/>
    <property type="molecule type" value="Genomic_DNA"/>
</dbReference>